<dbReference type="GO" id="GO:0042744">
    <property type="term" value="P:hydrogen peroxide catabolic process"/>
    <property type="evidence" value="ECO:0007669"/>
    <property type="project" value="UniProtKB-KW"/>
</dbReference>
<feature type="binding site" description="axial binding residue" evidence="14">
    <location>
        <position position="212"/>
    </location>
    <ligand>
        <name>heme b</name>
        <dbReference type="ChEBI" id="CHEBI:60344"/>
    </ligand>
    <ligandPart>
        <name>Fe</name>
        <dbReference type="ChEBI" id="CHEBI:18248"/>
    </ligandPart>
</feature>
<feature type="active site" description="Proton acceptor" evidence="12">
    <location>
        <position position="82"/>
    </location>
</feature>
<dbReference type="EC" id="1.11.1.7" evidence="3 17"/>
<name>A0AAV0CCK3_9ASTE</name>
<dbReference type="PROSITE" id="PS50873">
    <property type="entry name" value="PEROXIDASE_4"/>
    <property type="match status" value="1"/>
</dbReference>
<keyword evidence="10 16" id="KW-1015">Disulfide bond</keyword>
<keyword evidence="7 14" id="KW-0106">Calcium</keyword>
<feature type="binding site" evidence="14">
    <location>
        <position position="83"/>
    </location>
    <ligand>
        <name>Ca(2+)</name>
        <dbReference type="ChEBI" id="CHEBI:29108"/>
        <label>1</label>
    </ligand>
</feature>
<feature type="disulfide bond" evidence="16">
    <location>
        <begin position="49"/>
        <end position="133"/>
    </location>
</feature>
<feature type="disulfide bond" evidence="16">
    <location>
        <begin position="219"/>
        <end position="244"/>
    </location>
</feature>
<dbReference type="FunFam" id="1.10.420.10:FF:000001">
    <property type="entry name" value="Peroxidase"/>
    <property type="match status" value="1"/>
</dbReference>
<evidence type="ECO:0000313" key="19">
    <source>
        <dbReference type="EMBL" id="CAH9074025.1"/>
    </source>
</evidence>
<dbReference type="PRINTS" id="PR00458">
    <property type="entry name" value="PEROXIDASE"/>
</dbReference>
<evidence type="ECO:0000256" key="10">
    <source>
        <dbReference type="ARBA" id="ARBA00023157"/>
    </source>
</evidence>
<evidence type="ECO:0000256" key="12">
    <source>
        <dbReference type="PIRSR" id="PIRSR600823-1"/>
    </source>
</evidence>
<gene>
    <name evidence="19" type="ORF">CEPIT_LOCUS4870</name>
</gene>
<comment type="subcellular location">
    <subcellularLocation>
        <location evidence="17">Secreted</location>
    </subcellularLocation>
</comment>
<comment type="cofactor">
    <cofactor evidence="14 17">
        <name>Ca(2+)</name>
        <dbReference type="ChEBI" id="CHEBI:29108"/>
    </cofactor>
    <text evidence="14 17">Binds 2 calcium ions per subunit.</text>
</comment>
<protein>
    <recommendedName>
        <fullName evidence="3 17">Peroxidase</fullName>
        <ecNumber evidence="3 17">1.11.1.7</ecNumber>
    </recommendedName>
</protein>
<evidence type="ECO:0000259" key="18">
    <source>
        <dbReference type="PROSITE" id="PS50873"/>
    </source>
</evidence>
<dbReference type="FunFam" id="1.10.520.10:FF:000009">
    <property type="entry name" value="Peroxidase"/>
    <property type="match status" value="1"/>
</dbReference>
<dbReference type="PANTHER" id="PTHR31388">
    <property type="entry name" value="PEROXIDASE 72-RELATED"/>
    <property type="match status" value="1"/>
</dbReference>
<keyword evidence="20" id="KW-1185">Reference proteome</keyword>
<dbReference type="GO" id="GO:0006979">
    <property type="term" value="P:response to oxidative stress"/>
    <property type="evidence" value="ECO:0007669"/>
    <property type="project" value="UniProtKB-UniRule"/>
</dbReference>
<feature type="binding site" evidence="14">
    <location>
        <position position="90"/>
    </location>
    <ligand>
        <name>Ca(2+)</name>
        <dbReference type="ChEBI" id="CHEBI:29108"/>
        <label>1</label>
    </ligand>
</feature>
<evidence type="ECO:0000256" key="3">
    <source>
        <dbReference type="ARBA" id="ARBA00012313"/>
    </source>
</evidence>
<accession>A0AAV0CCK3</accession>
<dbReference type="PROSITE" id="PS00435">
    <property type="entry name" value="PEROXIDASE_1"/>
    <property type="match status" value="1"/>
</dbReference>
<dbReference type="GO" id="GO:0046872">
    <property type="term" value="F:metal ion binding"/>
    <property type="evidence" value="ECO:0007669"/>
    <property type="project" value="UniProtKB-UniRule"/>
</dbReference>
<feature type="binding site" evidence="14">
    <location>
        <position position="92"/>
    </location>
    <ligand>
        <name>Ca(2+)</name>
        <dbReference type="ChEBI" id="CHEBI:29108"/>
        <label>1</label>
    </ligand>
</feature>
<evidence type="ECO:0000256" key="4">
    <source>
        <dbReference type="ARBA" id="ARBA00022559"/>
    </source>
</evidence>
<feature type="disulfide bond" evidence="16">
    <location>
        <begin position="84"/>
        <end position="89"/>
    </location>
</feature>
<evidence type="ECO:0000256" key="15">
    <source>
        <dbReference type="PIRSR" id="PIRSR600823-4"/>
    </source>
</evidence>
<evidence type="ECO:0000256" key="16">
    <source>
        <dbReference type="PIRSR" id="PIRSR600823-5"/>
    </source>
</evidence>
<keyword evidence="8 17" id="KW-0560">Oxidoreductase</keyword>
<dbReference type="Gene3D" id="1.10.420.10">
    <property type="entry name" value="Peroxidase, domain 2"/>
    <property type="match status" value="1"/>
</dbReference>
<evidence type="ECO:0000256" key="13">
    <source>
        <dbReference type="PIRSR" id="PIRSR600823-2"/>
    </source>
</evidence>
<dbReference type="SUPFAM" id="SSF48113">
    <property type="entry name" value="Heme-dependent peroxidases"/>
    <property type="match status" value="1"/>
</dbReference>
<comment type="caution">
    <text evidence="19">The sequence shown here is derived from an EMBL/GenBank/DDBJ whole genome shotgun (WGS) entry which is preliminary data.</text>
</comment>
<feature type="binding site" evidence="14">
    <location>
        <position position="106"/>
    </location>
    <ligand>
        <name>Ca(2+)</name>
        <dbReference type="ChEBI" id="CHEBI:29108"/>
        <label>1</label>
    </ligand>
</feature>
<feature type="binding site" evidence="14">
    <location>
        <position position="267"/>
    </location>
    <ligand>
        <name>Ca(2+)</name>
        <dbReference type="ChEBI" id="CHEBI:29108"/>
        <label>2</label>
    </ligand>
</feature>
<dbReference type="Gene3D" id="1.10.520.10">
    <property type="match status" value="1"/>
</dbReference>
<feature type="binding site" evidence="14">
    <location>
        <position position="262"/>
    </location>
    <ligand>
        <name>Ca(2+)</name>
        <dbReference type="ChEBI" id="CHEBI:29108"/>
        <label>2</label>
    </ligand>
</feature>
<feature type="binding site" evidence="14">
    <location>
        <position position="213"/>
    </location>
    <ligand>
        <name>Ca(2+)</name>
        <dbReference type="ChEBI" id="CHEBI:29108"/>
        <label>2</label>
    </ligand>
</feature>
<evidence type="ECO:0000256" key="17">
    <source>
        <dbReference type="RuleBase" id="RU362060"/>
    </source>
</evidence>
<evidence type="ECO:0000256" key="11">
    <source>
        <dbReference type="ARBA" id="ARBA00023180"/>
    </source>
</evidence>
<dbReference type="PROSITE" id="PS00436">
    <property type="entry name" value="PEROXIDASE_2"/>
    <property type="match status" value="1"/>
</dbReference>
<keyword evidence="6 14" id="KW-0479">Metal-binding</keyword>
<evidence type="ECO:0000256" key="6">
    <source>
        <dbReference type="ARBA" id="ARBA00022723"/>
    </source>
</evidence>
<comment type="similarity">
    <text evidence="2">Belongs to the peroxidase family. Ascorbate peroxidase subfamily.</text>
</comment>
<keyword evidence="4 17" id="KW-0575">Peroxidase</keyword>
<dbReference type="InterPro" id="IPR002016">
    <property type="entry name" value="Haem_peroxidase"/>
</dbReference>
<dbReference type="EMBL" id="CAMAPF010000026">
    <property type="protein sequence ID" value="CAH9074025.1"/>
    <property type="molecule type" value="Genomic_DNA"/>
</dbReference>
<feature type="binding site" evidence="13">
    <location>
        <position position="182"/>
    </location>
    <ligand>
        <name>substrate</name>
    </ligand>
</feature>
<evidence type="ECO:0000313" key="20">
    <source>
        <dbReference type="Proteomes" id="UP001152523"/>
    </source>
</evidence>
<proteinExistence type="inferred from homology"/>
<organism evidence="19 20">
    <name type="scientific">Cuscuta epithymum</name>
    <dbReference type="NCBI Taxonomy" id="186058"/>
    <lineage>
        <taxon>Eukaryota</taxon>
        <taxon>Viridiplantae</taxon>
        <taxon>Streptophyta</taxon>
        <taxon>Embryophyta</taxon>
        <taxon>Tracheophyta</taxon>
        <taxon>Spermatophyta</taxon>
        <taxon>Magnoliopsida</taxon>
        <taxon>eudicotyledons</taxon>
        <taxon>Gunneridae</taxon>
        <taxon>Pentapetalae</taxon>
        <taxon>asterids</taxon>
        <taxon>lamiids</taxon>
        <taxon>Solanales</taxon>
        <taxon>Convolvulaceae</taxon>
        <taxon>Cuscuteae</taxon>
        <taxon>Cuscuta</taxon>
        <taxon>Cuscuta subgen. Cuscuta</taxon>
    </lineage>
</organism>
<dbReference type="InterPro" id="IPR019793">
    <property type="entry name" value="Peroxidases_heam-ligand_BS"/>
</dbReference>
<dbReference type="GO" id="GO:0020037">
    <property type="term" value="F:heme binding"/>
    <property type="evidence" value="ECO:0007669"/>
    <property type="project" value="UniProtKB-UniRule"/>
</dbReference>
<dbReference type="GO" id="GO:0140825">
    <property type="term" value="F:lactoperoxidase activity"/>
    <property type="evidence" value="ECO:0007669"/>
    <property type="project" value="UniProtKB-EC"/>
</dbReference>
<feature type="disulfide bond" evidence="16">
    <location>
        <begin position="139"/>
        <end position="337"/>
    </location>
</feature>
<dbReference type="InterPro" id="IPR033905">
    <property type="entry name" value="Secretory_peroxidase"/>
</dbReference>
<evidence type="ECO:0000256" key="7">
    <source>
        <dbReference type="ARBA" id="ARBA00022837"/>
    </source>
</evidence>
<feature type="domain" description="Plant heme peroxidase family profile" evidence="18">
    <location>
        <begin position="39"/>
        <end position="341"/>
    </location>
</feature>
<reference evidence="19" key="1">
    <citation type="submission" date="2022-07" db="EMBL/GenBank/DDBJ databases">
        <authorList>
            <person name="Macas J."/>
            <person name="Novak P."/>
            <person name="Neumann P."/>
        </authorList>
    </citation>
    <scope>NUCLEOTIDE SEQUENCE</scope>
</reference>
<evidence type="ECO:0000256" key="8">
    <source>
        <dbReference type="ARBA" id="ARBA00023002"/>
    </source>
</evidence>
<dbReference type="InterPro" id="IPR000823">
    <property type="entry name" value="Peroxidase_pln"/>
</dbReference>
<dbReference type="InterPro" id="IPR010255">
    <property type="entry name" value="Haem_peroxidase_sf"/>
</dbReference>
<dbReference type="InterPro" id="IPR019794">
    <property type="entry name" value="Peroxidases_AS"/>
</dbReference>
<dbReference type="AlphaFoldDB" id="A0AAV0CCK3"/>
<comment type="function">
    <text evidence="17">Removal of H(2)O(2), oxidation of toxic reductants, biosynthesis and degradation of lignin, suberization, auxin catabolism, response to environmental stresses such as wounding, pathogen attack and oxidative stress.</text>
</comment>
<dbReference type="Proteomes" id="UP001152523">
    <property type="component" value="Unassembled WGS sequence"/>
</dbReference>
<keyword evidence="17" id="KW-0964">Secreted</keyword>
<feature type="binding site" evidence="14">
    <location>
        <position position="88"/>
    </location>
    <ligand>
        <name>Ca(2+)</name>
        <dbReference type="ChEBI" id="CHEBI:29108"/>
        <label>1</label>
    </ligand>
</feature>
<dbReference type="CDD" id="cd00693">
    <property type="entry name" value="secretory_peroxidase"/>
    <property type="match status" value="1"/>
</dbReference>
<keyword evidence="5 17" id="KW-0349">Heme</keyword>
<dbReference type="Pfam" id="PF00141">
    <property type="entry name" value="peroxidase"/>
    <property type="match status" value="1"/>
</dbReference>
<dbReference type="PRINTS" id="PR00461">
    <property type="entry name" value="PLPEROXIDASE"/>
</dbReference>
<keyword evidence="17" id="KW-0376">Hydrogen peroxide</keyword>
<evidence type="ECO:0000256" key="14">
    <source>
        <dbReference type="PIRSR" id="PIRSR600823-3"/>
    </source>
</evidence>
<keyword evidence="9 14" id="KW-0408">Iron</keyword>
<keyword evidence="11" id="KW-0325">Glycoprotein</keyword>
<feature type="site" description="Transition state stabilizer" evidence="15">
    <location>
        <position position="78"/>
    </location>
</feature>
<evidence type="ECO:0000256" key="9">
    <source>
        <dbReference type="ARBA" id="ARBA00023004"/>
    </source>
</evidence>
<evidence type="ECO:0000256" key="2">
    <source>
        <dbReference type="ARBA" id="ARBA00006873"/>
    </source>
</evidence>
<comment type="similarity">
    <text evidence="17">Belongs to the peroxidase family. Classical plant (class III) peroxidase subfamily.</text>
</comment>
<evidence type="ECO:0000256" key="5">
    <source>
        <dbReference type="ARBA" id="ARBA00022617"/>
    </source>
</evidence>
<dbReference type="GO" id="GO:0005576">
    <property type="term" value="C:extracellular region"/>
    <property type="evidence" value="ECO:0007669"/>
    <property type="project" value="UniProtKB-SubCell"/>
</dbReference>
<sequence>MYAFSSSSISPSCSTLRARNAIATIVVVVIVLSSGSYAQLSPNFYAKTCNEPQLFAAVSQAVKKAIDNEKRMGASLLRLHFHDCFIQGCDASILLDDMPGSPYKGEKTALINNNSSRGFDVIDAIKSEVESVCPGVVSCADVIAMAARDSVVQLGGPSWDVKLGRRDSLNASFSLANGTSVPSILSNITVLIESFKKFGLSPTDMVALSGGHTIGKARCLTFRPRLYREGNINESFASNLKEICPSSPGNGDVNLAPFDLQTPEAFDNKYYGNLINQTGLLHTDQLLFGGGDKNVDELVKQYSQNQTQFFLDFAIAIVKMGDVGVLTGSAGEIRKNCRRPNK</sequence>
<comment type="cofactor">
    <cofactor evidence="14 17">
        <name>heme b</name>
        <dbReference type="ChEBI" id="CHEBI:60344"/>
    </cofactor>
    <text evidence="14 17">Binds 1 heme b (iron(II)-protoporphyrin IX) group per subunit.</text>
</comment>
<evidence type="ECO:0000256" key="1">
    <source>
        <dbReference type="ARBA" id="ARBA00000189"/>
    </source>
</evidence>
<feature type="binding site" evidence="14">
    <location>
        <position position="259"/>
    </location>
    <ligand>
        <name>Ca(2+)</name>
        <dbReference type="ChEBI" id="CHEBI:29108"/>
        <label>2</label>
    </ligand>
</feature>
<comment type="catalytic activity">
    <reaction evidence="1 17">
        <text>2 a phenolic donor + H2O2 = 2 a phenolic radical donor + 2 H2O</text>
        <dbReference type="Rhea" id="RHEA:56136"/>
        <dbReference type="ChEBI" id="CHEBI:15377"/>
        <dbReference type="ChEBI" id="CHEBI:16240"/>
        <dbReference type="ChEBI" id="CHEBI:139520"/>
        <dbReference type="ChEBI" id="CHEBI:139521"/>
        <dbReference type="EC" id="1.11.1.7"/>
    </reaction>
</comment>
<dbReference type="PANTHER" id="PTHR31388:SF5">
    <property type="entry name" value="PEROXIDASE"/>
    <property type="match status" value="1"/>
</dbReference>